<dbReference type="OrthoDB" id="7701141at2759"/>
<keyword evidence="5" id="KW-0479">Metal-binding</keyword>
<evidence type="ECO:0000256" key="1">
    <source>
        <dbReference type="ARBA" id="ARBA00000077"/>
    </source>
</evidence>
<dbReference type="InterPro" id="IPR050092">
    <property type="entry name" value="RNase_H"/>
</dbReference>
<dbReference type="GeneID" id="112462129"/>
<dbReference type="Gene3D" id="3.30.420.10">
    <property type="entry name" value="Ribonuclease H-like superfamily/Ribonuclease H"/>
    <property type="match status" value="1"/>
</dbReference>
<keyword evidence="7" id="KW-0378">Hydrolase</keyword>
<comment type="similarity">
    <text evidence="2">Belongs to the RNase H family.</text>
</comment>
<dbReference type="GO" id="GO:0004523">
    <property type="term" value="F:RNA-DNA hybrid ribonuclease activity"/>
    <property type="evidence" value="ECO:0007669"/>
    <property type="project" value="UniProtKB-EC"/>
</dbReference>
<evidence type="ECO:0000256" key="2">
    <source>
        <dbReference type="ARBA" id="ARBA00005300"/>
    </source>
</evidence>
<dbReference type="PROSITE" id="PS50879">
    <property type="entry name" value="RNASE_H_1"/>
    <property type="match status" value="1"/>
</dbReference>
<comment type="catalytic activity">
    <reaction evidence="1">
        <text>Endonucleolytic cleavage to 5'-phosphomonoester.</text>
        <dbReference type="EC" id="3.1.26.4"/>
    </reaction>
</comment>
<evidence type="ECO:0000259" key="8">
    <source>
        <dbReference type="PROSITE" id="PS50879"/>
    </source>
</evidence>
<keyword evidence="9" id="KW-1185">Reference proteome</keyword>
<dbReference type="InterPro" id="IPR002156">
    <property type="entry name" value="RNaseH_domain"/>
</dbReference>
<dbReference type="RefSeq" id="XP_024883516.1">
    <property type="nucleotide sequence ID" value="XM_025027748.1"/>
</dbReference>
<evidence type="ECO:0000313" key="9">
    <source>
        <dbReference type="Proteomes" id="UP000504618"/>
    </source>
</evidence>
<dbReference type="PANTHER" id="PTHR10642">
    <property type="entry name" value="RIBONUCLEASE H1"/>
    <property type="match status" value="1"/>
</dbReference>
<dbReference type="GO" id="GO:0003676">
    <property type="term" value="F:nucleic acid binding"/>
    <property type="evidence" value="ECO:0007669"/>
    <property type="project" value="InterPro"/>
</dbReference>
<dbReference type="InterPro" id="IPR036397">
    <property type="entry name" value="RNaseH_sf"/>
</dbReference>
<dbReference type="SUPFAM" id="SSF53098">
    <property type="entry name" value="Ribonuclease H-like"/>
    <property type="match status" value="1"/>
</dbReference>
<evidence type="ECO:0000313" key="10">
    <source>
        <dbReference type="RefSeq" id="XP_024883516.1"/>
    </source>
</evidence>
<dbReference type="GO" id="GO:0043137">
    <property type="term" value="P:DNA replication, removal of RNA primer"/>
    <property type="evidence" value="ECO:0007669"/>
    <property type="project" value="TreeGrafter"/>
</dbReference>
<dbReference type="EC" id="3.1.26.4" evidence="3"/>
<keyword evidence="4" id="KW-0540">Nuclease</keyword>
<dbReference type="Pfam" id="PF00075">
    <property type="entry name" value="RNase_H"/>
    <property type="match status" value="1"/>
</dbReference>
<evidence type="ECO:0000256" key="5">
    <source>
        <dbReference type="ARBA" id="ARBA00022723"/>
    </source>
</evidence>
<protein>
    <recommendedName>
        <fullName evidence="3">ribonuclease H</fullName>
        <ecNumber evidence="3">3.1.26.4</ecNumber>
    </recommendedName>
</protein>
<accession>A0A6J1QRA7</accession>
<evidence type="ECO:0000256" key="3">
    <source>
        <dbReference type="ARBA" id="ARBA00012180"/>
    </source>
</evidence>
<reference evidence="10" key="1">
    <citation type="submission" date="2025-08" db="UniProtKB">
        <authorList>
            <consortium name="RefSeq"/>
        </authorList>
    </citation>
    <scope>IDENTIFICATION</scope>
    <source>
        <tissue evidence="10">Whole body</tissue>
    </source>
</reference>
<feature type="non-terminal residue" evidence="10">
    <location>
        <position position="1"/>
    </location>
</feature>
<dbReference type="AlphaFoldDB" id="A0A6J1QRA7"/>
<dbReference type="PANTHER" id="PTHR10642:SF26">
    <property type="entry name" value="RIBONUCLEASE H1"/>
    <property type="match status" value="1"/>
</dbReference>
<dbReference type="GO" id="GO:0046872">
    <property type="term" value="F:metal ion binding"/>
    <property type="evidence" value="ECO:0007669"/>
    <property type="project" value="UniProtKB-KW"/>
</dbReference>
<evidence type="ECO:0000256" key="7">
    <source>
        <dbReference type="ARBA" id="ARBA00022801"/>
    </source>
</evidence>
<evidence type="ECO:0000256" key="6">
    <source>
        <dbReference type="ARBA" id="ARBA00022759"/>
    </source>
</evidence>
<sequence>KHPFTLKQDRVPKKYQLVKHFKIQIPTRKEWSDPGGVRDPNVDLWFTDGSGINDYFGAGFYGPKENHRESIPVGSHSTVFTAEILASLKCAEYLLNKDTKGKKINICSDSRAAIQALAKTTPESALVWDCMLALEKLGGLNKVTLVWVPGHQGIPGNETADMHAKKGANETPIGQVTEIPFAVGKEIIKGRLKREHLARSDKPGTRLRTVSRDLAKNKWEGTKDQLHLVADRDPGGTSHYYYYYYYY</sequence>
<proteinExistence type="inferred from homology"/>
<dbReference type="Proteomes" id="UP000504618">
    <property type="component" value="Unplaced"/>
</dbReference>
<name>A0A6J1QRA7_9HYME</name>
<dbReference type="CDD" id="cd09276">
    <property type="entry name" value="Rnase_HI_RT_non_LTR"/>
    <property type="match status" value="1"/>
</dbReference>
<evidence type="ECO:0000256" key="4">
    <source>
        <dbReference type="ARBA" id="ARBA00022722"/>
    </source>
</evidence>
<gene>
    <name evidence="10" type="primary">LOC112462129</name>
</gene>
<keyword evidence="6" id="KW-0255">Endonuclease</keyword>
<dbReference type="InterPro" id="IPR012337">
    <property type="entry name" value="RNaseH-like_sf"/>
</dbReference>
<feature type="domain" description="RNase H type-1" evidence="8">
    <location>
        <begin position="39"/>
        <end position="169"/>
    </location>
</feature>
<organism evidence="9 10">
    <name type="scientific">Temnothorax curvispinosus</name>
    <dbReference type="NCBI Taxonomy" id="300111"/>
    <lineage>
        <taxon>Eukaryota</taxon>
        <taxon>Metazoa</taxon>
        <taxon>Ecdysozoa</taxon>
        <taxon>Arthropoda</taxon>
        <taxon>Hexapoda</taxon>
        <taxon>Insecta</taxon>
        <taxon>Pterygota</taxon>
        <taxon>Neoptera</taxon>
        <taxon>Endopterygota</taxon>
        <taxon>Hymenoptera</taxon>
        <taxon>Apocrita</taxon>
        <taxon>Aculeata</taxon>
        <taxon>Formicoidea</taxon>
        <taxon>Formicidae</taxon>
        <taxon>Myrmicinae</taxon>
        <taxon>Temnothorax</taxon>
    </lineage>
</organism>